<comment type="caution">
    <text evidence="1">The sequence shown here is derived from an EMBL/GenBank/DDBJ whole genome shotgun (WGS) entry which is preliminary data.</text>
</comment>
<dbReference type="Proteomes" id="UP000746741">
    <property type="component" value="Unassembled WGS sequence"/>
</dbReference>
<gene>
    <name evidence="2" type="ORF">GWK15_16395</name>
    <name evidence="1" type="ORF">GXW75_03840</name>
</gene>
<protein>
    <submittedName>
        <fullName evidence="1">Uncharacterized protein</fullName>
    </submittedName>
</protein>
<keyword evidence="3" id="KW-1185">Reference proteome</keyword>
<organism evidence="1 4">
    <name type="scientific">Neoroseomonas oryzicola</name>
    <dbReference type="NCBI Taxonomy" id="535904"/>
    <lineage>
        <taxon>Bacteria</taxon>
        <taxon>Pseudomonadati</taxon>
        <taxon>Pseudomonadota</taxon>
        <taxon>Alphaproteobacteria</taxon>
        <taxon>Acetobacterales</taxon>
        <taxon>Acetobacteraceae</taxon>
        <taxon>Neoroseomonas</taxon>
    </lineage>
</organism>
<reference evidence="1" key="1">
    <citation type="submission" date="2020-01" db="EMBL/GenBank/DDBJ databases">
        <authorList>
            <person name="Rat A."/>
        </authorList>
    </citation>
    <scope>NUCLEOTIDE SEQUENCE</scope>
    <source>
        <strain evidence="1">LMG 31161</strain>
    </source>
</reference>
<dbReference type="Proteomes" id="UP001138708">
    <property type="component" value="Unassembled WGS sequence"/>
</dbReference>
<reference evidence="2 3" key="2">
    <citation type="submission" date="2020-02" db="EMBL/GenBank/DDBJ databases">
        <authorList>
            <person name="Sun Q."/>
            <person name="Inoue M."/>
        </authorList>
    </citation>
    <scope>NUCLEOTIDE SEQUENCE [LARGE SCALE GENOMIC DNA]</scope>
    <source>
        <strain evidence="2 3">KCTC 22478</strain>
    </source>
</reference>
<dbReference type="AlphaFoldDB" id="A0A9X9WDF9"/>
<evidence type="ECO:0000313" key="3">
    <source>
        <dbReference type="Proteomes" id="UP000746741"/>
    </source>
</evidence>
<dbReference type="EMBL" id="JAAEDK010000006">
    <property type="protein sequence ID" value="MBR0658369.1"/>
    <property type="molecule type" value="Genomic_DNA"/>
</dbReference>
<evidence type="ECO:0000313" key="2">
    <source>
        <dbReference type="EMBL" id="NKE18534.1"/>
    </source>
</evidence>
<reference evidence="1" key="3">
    <citation type="journal article" date="2021" name="Syst. Appl. Microbiol.">
        <title>Roseomonas hellenica sp. nov., isolated from roots of wild-growing Alkanna tinctoria.</title>
        <authorList>
            <person name="Rat A."/>
            <person name="Naranjo H.D."/>
            <person name="Lebbe L."/>
            <person name="Cnockaert M."/>
            <person name="Krigas N."/>
            <person name="Grigoriadou K."/>
            <person name="Maloupa E."/>
            <person name="Willems A."/>
        </authorList>
    </citation>
    <scope>NUCLEOTIDE SEQUENCE</scope>
    <source>
        <strain evidence="1">LMG 31161</strain>
    </source>
</reference>
<sequence>MRWQFFHYNGLLVDLNCGWYCLKAALGIKHAIAGTPQPHVPHPGLGHIAYDPSNSPLVTTVATPVSTAAWVAMLTNHGPVIASGKLGGADWGKIGGHRLGVGHFILINGADTALDVADGGRLYYLDPLQGRFQRHDTFNHLDQRMNATVDYVT</sequence>
<dbReference type="EMBL" id="JAAVUP010000004">
    <property type="protein sequence ID" value="NKE18534.1"/>
    <property type="molecule type" value="Genomic_DNA"/>
</dbReference>
<proteinExistence type="predicted"/>
<evidence type="ECO:0000313" key="4">
    <source>
        <dbReference type="Proteomes" id="UP001138708"/>
    </source>
</evidence>
<accession>A0A9X9WDF9</accession>
<evidence type="ECO:0000313" key="1">
    <source>
        <dbReference type="EMBL" id="MBR0658369.1"/>
    </source>
</evidence>
<name>A0A9X9WDF9_9PROT</name>